<comment type="similarity">
    <text evidence="2">Belongs to the RIB43A family.</text>
</comment>
<dbReference type="Pfam" id="PF05914">
    <property type="entry name" value="RIB43A"/>
    <property type="match status" value="1"/>
</dbReference>
<evidence type="ECO:0000313" key="12">
    <source>
        <dbReference type="Proteomes" id="UP000261540"/>
    </source>
</evidence>
<keyword evidence="7" id="KW-0206">Cytoskeleton</keyword>
<reference evidence="11" key="1">
    <citation type="submission" date="2025-08" db="UniProtKB">
        <authorList>
            <consortium name="Ensembl"/>
        </authorList>
    </citation>
    <scope>IDENTIFICATION</scope>
</reference>
<feature type="region of interest" description="Disordered" evidence="10">
    <location>
        <begin position="153"/>
        <end position="175"/>
    </location>
</feature>
<keyword evidence="6" id="KW-0969">Cilium</keyword>
<evidence type="ECO:0000256" key="10">
    <source>
        <dbReference type="SAM" id="MobiDB-lite"/>
    </source>
</evidence>
<dbReference type="GeneTree" id="ENSGT00390000010825"/>
<keyword evidence="5" id="KW-0175">Coiled coil</keyword>
<dbReference type="InterPro" id="IPR008805">
    <property type="entry name" value="RIB43A"/>
</dbReference>
<dbReference type="Ensembl" id="ENSPKIT00000021608.1">
    <property type="protein sequence ID" value="ENSPKIP00000040587.1"/>
    <property type="gene ID" value="ENSPKIG00000017486.1"/>
</dbReference>
<name>A0A3B3TBD9_9TELE</name>
<evidence type="ECO:0000256" key="6">
    <source>
        <dbReference type="ARBA" id="ARBA00023069"/>
    </source>
</evidence>
<keyword evidence="4" id="KW-0282">Flagellum</keyword>
<dbReference type="STRING" id="1676925.ENSPKIP00000040587"/>
<evidence type="ECO:0000256" key="3">
    <source>
        <dbReference type="ARBA" id="ARBA00022490"/>
    </source>
</evidence>
<dbReference type="PANTHER" id="PTHR14517">
    <property type="entry name" value="RIB43A-RELATED"/>
    <property type="match status" value="1"/>
</dbReference>
<proteinExistence type="inferred from homology"/>
<evidence type="ECO:0000256" key="4">
    <source>
        <dbReference type="ARBA" id="ARBA00022846"/>
    </source>
</evidence>
<evidence type="ECO:0000256" key="2">
    <source>
        <dbReference type="ARBA" id="ARBA00006875"/>
    </source>
</evidence>
<evidence type="ECO:0000256" key="9">
    <source>
        <dbReference type="ARBA" id="ARBA00046435"/>
    </source>
</evidence>
<keyword evidence="8" id="KW-0966">Cell projection</keyword>
<dbReference type="PANTHER" id="PTHR14517:SF10">
    <property type="entry name" value="RIB43A-LIKE WITH COILED-COILS PROTEIN 2"/>
    <property type="match status" value="1"/>
</dbReference>
<feature type="compositionally biased region" description="Polar residues" evidence="10">
    <location>
        <begin position="278"/>
        <end position="291"/>
    </location>
</feature>
<evidence type="ECO:0000256" key="7">
    <source>
        <dbReference type="ARBA" id="ARBA00023212"/>
    </source>
</evidence>
<evidence type="ECO:0000256" key="8">
    <source>
        <dbReference type="ARBA" id="ARBA00023273"/>
    </source>
</evidence>
<feature type="region of interest" description="Disordered" evidence="10">
    <location>
        <begin position="268"/>
        <end position="291"/>
    </location>
</feature>
<organism evidence="11 12">
    <name type="scientific">Paramormyrops kingsleyae</name>
    <dbReference type="NCBI Taxonomy" id="1676925"/>
    <lineage>
        <taxon>Eukaryota</taxon>
        <taxon>Metazoa</taxon>
        <taxon>Chordata</taxon>
        <taxon>Craniata</taxon>
        <taxon>Vertebrata</taxon>
        <taxon>Euteleostomi</taxon>
        <taxon>Actinopterygii</taxon>
        <taxon>Neopterygii</taxon>
        <taxon>Teleostei</taxon>
        <taxon>Osteoglossocephala</taxon>
        <taxon>Osteoglossomorpha</taxon>
        <taxon>Osteoglossiformes</taxon>
        <taxon>Mormyridae</taxon>
        <taxon>Paramormyrops</taxon>
    </lineage>
</organism>
<accession>A0A3B3TBD9</accession>
<keyword evidence="3" id="KW-0963">Cytoplasm</keyword>
<evidence type="ECO:0000313" key="11">
    <source>
        <dbReference type="Ensembl" id="ENSPKIP00000040587.1"/>
    </source>
</evidence>
<dbReference type="AlphaFoldDB" id="A0A3B3TBD9"/>
<keyword evidence="12" id="KW-1185">Reference proteome</keyword>
<comment type="subunit">
    <text evidence="9">Microtubule inner protein component of sperm flagellar doublet microtubules.</text>
</comment>
<reference evidence="11" key="2">
    <citation type="submission" date="2025-09" db="UniProtKB">
        <authorList>
            <consortium name="Ensembl"/>
        </authorList>
    </citation>
    <scope>IDENTIFICATION</scope>
</reference>
<evidence type="ECO:0000256" key="5">
    <source>
        <dbReference type="ARBA" id="ARBA00023054"/>
    </source>
</evidence>
<comment type="subcellular location">
    <subcellularLocation>
        <location evidence="1">Cytoplasm</location>
        <location evidence="1">Cytoskeleton</location>
        <location evidence="1">Flagellum axoneme</location>
    </subcellularLocation>
</comment>
<evidence type="ECO:0000256" key="1">
    <source>
        <dbReference type="ARBA" id="ARBA00004611"/>
    </source>
</evidence>
<dbReference type="Proteomes" id="UP000261540">
    <property type="component" value="Unplaced"/>
</dbReference>
<protein>
    <submittedName>
        <fullName evidence="11">RIB43A domain with coiled-coils 2</fullName>
    </submittedName>
</protein>
<sequence length="416" mass="48429">MFPAAVRWSDCEPAAVTRVRVGTMRGSELQSDQVEAVSLARKRDRETQRQGRIFNAKLRTIGIDKDALDYQVRERKEQERKEADTQRSYAADLLHSDRISCLLEQRQRKEQRRLEGAILQFRRDFQQPENRREFDLNDPALLRKQRGGLVLPGLVGEDPGSAERHRRQQEQMRDWSLQQRRELESARLQQRLEDQRYEDSRITMDHRAVQLQNIEADHRRSVAMATKDFNLAMAAESSERRHQARLQEEAANGEEILNQLQGPLLSESLGYGDRLRRTQPSSYKGMNQDQLRQIRECQRQQVEDRQRAHLEQQRRQLEWDGRSQAAEHHGLLLERQQARLSRQLRRALDSANAQLASEQRTQYGPSPALGSIVIRTRQHVHGKQSFQTKLTSGGFSANQHPCGFTEKDLVPVPCRR</sequence>